<dbReference type="Gene3D" id="3.15.10.30">
    <property type="entry name" value="Haemolymph juvenile hormone binding protein"/>
    <property type="match status" value="1"/>
</dbReference>
<dbReference type="Pfam" id="PF06585">
    <property type="entry name" value="JHBP"/>
    <property type="match status" value="1"/>
</dbReference>
<dbReference type="Proteomes" id="UP001151699">
    <property type="component" value="Chromosome B"/>
</dbReference>
<keyword evidence="1" id="KW-0732">Signal</keyword>
<keyword evidence="3" id="KW-1185">Reference proteome</keyword>
<evidence type="ECO:0000256" key="1">
    <source>
        <dbReference type="SAM" id="SignalP"/>
    </source>
</evidence>
<dbReference type="EMBL" id="WJQU01000002">
    <property type="protein sequence ID" value="KAJ6642544.1"/>
    <property type="molecule type" value="Genomic_DNA"/>
</dbReference>
<feature type="non-terminal residue" evidence="2">
    <location>
        <position position="230"/>
    </location>
</feature>
<dbReference type="InterPro" id="IPR038606">
    <property type="entry name" value="To_sf"/>
</dbReference>
<dbReference type="PANTHER" id="PTHR11008:SF29">
    <property type="entry name" value="IP17226P"/>
    <property type="match status" value="1"/>
</dbReference>
<name>A0A9Q0N2Q1_9DIPT</name>
<dbReference type="OrthoDB" id="6380971at2759"/>
<reference evidence="2" key="1">
    <citation type="submission" date="2022-07" db="EMBL/GenBank/DDBJ databases">
        <authorList>
            <person name="Trinca V."/>
            <person name="Uliana J.V.C."/>
            <person name="Torres T.T."/>
            <person name="Ward R.J."/>
            <person name="Monesi N."/>
        </authorList>
    </citation>
    <scope>NUCLEOTIDE SEQUENCE</scope>
    <source>
        <strain evidence="2">HSMRA1968</strain>
        <tissue evidence="2">Whole embryos</tissue>
    </source>
</reference>
<dbReference type="GO" id="GO:0005615">
    <property type="term" value="C:extracellular space"/>
    <property type="evidence" value="ECO:0007669"/>
    <property type="project" value="TreeGrafter"/>
</dbReference>
<feature type="chain" id="PRO_5040484839" evidence="1">
    <location>
        <begin position="18"/>
        <end position="230"/>
    </location>
</feature>
<sequence>MSVIFLALLLTISISLSNEAKAPLNLVPNVSRGFINNNLRDLLEELRIRMHMDMSEEMGIPRLDPFLVEELDMGPILNDVELVMTNVQGIGLNQFVVNELDFNIFALSFLFNLTTPTLTLTGDHVANGIVAGVIPFIGEGPFNIILHNPTVGITGRLGLTETGSWTMPDLRVNFTISRFEGGFEGLSSELINDLLNLSAPALLELAWPTVEPIVIEMIYGEIQTIWYSER</sequence>
<protein>
    <submittedName>
        <fullName evidence="2">Uncharacterized protein</fullName>
    </submittedName>
</protein>
<dbReference type="AlphaFoldDB" id="A0A9Q0N2Q1"/>
<feature type="signal peptide" evidence="1">
    <location>
        <begin position="1"/>
        <end position="17"/>
    </location>
</feature>
<comment type="caution">
    <text evidence="2">The sequence shown here is derived from an EMBL/GenBank/DDBJ whole genome shotgun (WGS) entry which is preliminary data.</text>
</comment>
<accession>A0A9Q0N2Q1</accession>
<evidence type="ECO:0000313" key="3">
    <source>
        <dbReference type="Proteomes" id="UP001151699"/>
    </source>
</evidence>
<organism evidence="2 3">
    <name type="scientific">Pseudolycoriella hygida</name>
    <dbReference type="NCBI Taxonomy" id="35572"/>
    <lineage>
        <taxon>Eukaryota</taxon>
        <taxon>Metazoa</taxon>
        <taxon>Ecdysozoa</taxon>
        <taxon>Arthropoda</taxon>
        <taxon>Hexapoda</taxon>
        <taxon>Insecta</taxon>
        <taxon>Pterygota</taxon>
        <taxon>Neoptera</taxon>
        <taxon>Endopterygota</taxon>
        <taxon>Diptera</taxon>
        <taxon>Nematocera</taxon>
        <taxon>Sciaroidea</taxon>
        <taxon>Sciaridae</taxon>
        <taxon>Pseudolycoriella</taxon>
    </lineage>
</organism>
<evidence type="ECO:0000313" key="2">
    <source>
        <dbReference type="EMBL" id="KAJ6642544.1"/>
    </source>
</evidence>
<proteinExistence type="predicted"/>
<dbReference type="InterPro" id="IPR010562">
    <property type="entry name" value="Haemolymph_juvenile_hormone-bd"/>
</dbReference>
<dbReference type="PANTHER" id="PTHR11008">
    <property type="entry name" value="PROTEIN TAKEOUT-LIKE PROTEIN"/>
    <property type="match status" value="1"/>
</dbReference>
<gene>
    <name evidence="2" type="ORF">Bhyg_07496</name>
</gene>